<dbReference type="AlphaFoldDB" id="A0A8S1F054"/>
<dbReference type="PRINTS" id="PR00299">
    <property type="entry name" value="ACRYSTALLIN"/>
</dbReference>
<evidence type="ECO:0000256" key="2">
    <source>
        <dbReference type="RuleBase" id="RU003616"/>
    </source>
</evidence>
<evidence type="ECO:0000256" key="1">
    <source>
        <dbReference type="PROSITE-ProRule" id="PRU00285"/>
    </source>
</evidence>
<gene>
    <name evidence="4" type="ORF">CBOVIS_LOCUS9011</name>
</gene>
<dbReference type="GO" id="GO:0009408">
    <property type="term" value="P:response to heat"/>
    <property type="evidence" value="ECO:0007669"/>
    <property type="project" value="TreeGrafter"/>
</dbReference>
<dbReference type="PANTHER" id="PTHR45640">
    <property type="entry name" value="HEAT SHOCK PROTEIN HSP-12.2-RELATED"/>
    <property type="match status" value="1"/>
</dbReference>
<dbReference type="OrthoDB" id="1431247at2759"/>
<protein>
    <recommendedName>
        <fullName evidence="3">SHSP domain-containing protein</fullName>
    </recommendedName>
</protein>
<dbReference type="GO" id="GO:0005634">
    <property type="term" value="C:nucleus"/>
    <property type="evidence" value="ECO:0007669"/>
    <property type="project" value="TreeGrafter"/>
</dbReference>
<dbReference type="GO" id="GO:0042026">
    <property type="term" value="P:protein refolding"/>
    <property type="evidence" value="ECO:0007669"/>
    <property type="project" value="TreeGrafter"/>
</dbReference>
<dbReference type="GO" id="GO:0051082">
    <property type="term" value="F:unfolded protein binding"/>
    <property type="evidence" value="ECO:0007669"/>
    <property type="project" value="TreeGrafter"/>
</dbReference>
<dbReference type="InterPro" id="IPR002068">
    <property type="entry name" value="A-crystallin/Hsp20_dom"/>
</dbReference>
<dbReference type="CDD" id="cd06526">
    <property type="entry name" value="metazoan_ACD"/>
    <property type="match status" value="1"/>
</dbReference>
<dbReference type="SUPFAM" id="SSF49764">
    <property type="entry name" value="HSP20-like chaperones"/>
    <property type="match status" value="1"/>
</dbReference>
<dbReference type="EMBL" id="CADEPM010000006">
    <property type="protein sequence ID" value="CAB3407022.1"/>
    <property type="molecule type" value="Genomic_DNA"/>
</dbReference>
<reference evidence="4 5" key="1">
    <citation type="submission" date="2020-04" db="EMBL/GenBank/DDBJ databases">
        <authorList>
            <person name="Laetsch R D."/>
            <person name="Stevens L."/>
            <person name="Kumar S."/>
            <person name="Blaxter L. M."/>
        </authorList>
    </citation>
    <scope>NUCLEOTIDE SEQUENCE [LARGE SCALE GENOMIC DNA]</scope>
</reference>
<dbReference type="GO" id="GO:0005737">
    <property type="term" value="C:cytoplasm"/>
    <property type="evidence" value="ECO:0007669"/>
    <property type="project" value="TreeGrafter"/>
</dbReference>
<keyword evidence="5" id="KW-1185">Reference proteome</keyword>
<proteinExistence type="inferred from homology"/>
<comment type="similarity">
    <text evidence="1 2">Belongs to the small heat shock protein (HSP20) family.</text>
</comment>
<accession>A0A8S1F054</accession>
<dbReference type="GO" id="GO:0036498">
    <property type="term" value="P:IRE1-mediated unfolded protein response"/>
    <property type="evidence" value="ECO:0007669"/>
    <property type="project" value="TreeGrafter"/>
</dbReference>
<dbReference type="Gene3D" id="2.60.40.790">
    <property type="match status" value="1"/>
</dbReference>
<sequence>MSLTPFNHWPIMRPYFDDDFLMAPFWSTRNNSNNFDMAQEIGKIENNDQKFAVKLDVSQFAPEELKVNLEGNLLTISGEHEVKSEHGYTKRSFTRQFTLPKDADLNAIHTVITKEGQLAIDVPKLNAGEKTARAIPIHTPSGQAITQKPTKQ</sequence>
<evidence type="ECO:0000313" key="4">
    <source>
        <dbReference type="EMBL" id="CAB3407022.1"/>
    </source>
</evidence>
<name>A0A8S1F054_9PELO</name>
<evidence type="ECO:0000313" key="5">
    <source>
        <dbReference type="Proteomes" id="UP000494206"/>
    </source>
</evidence>
<dbReference type="InterPro" id="IPR008978">
    <property type="entry name" value="HSP20-like_chaperone"/>
</dbReference>
<comment type="caution">
    <text evidence="4">The sequence shown here is derived from an EMBL/GenBank/DDBJ whole genome shotgun (WGS) entry which is preliminary data.</text>
</comment>
<dbReference type="InterPro" id="IPR001436">
    <property type="entry name" value="Alpha-crystallin/sHSP_animal"/>
</dbReference>
<dbReference type="Pfam" id="PF00011">
    <property type="entry name" value="HSP20"/>
    <property type="match status" value="1"/>
</dbReference>
<evidence type="ECO:0000259" key="3">
    <source>
        <dbReference type="PROSITE" id="PS01031"/>
    </source>
</evidence>
<feature type="domain" description="SHSP" evidence="3">
    <location>
        <begin position="32"/>
        <end position="140"/>
    </location>
</feature>
<dbReference type="PROSITE" id="PS01031">
    <property type="entry name" value="SHSP"/>
    <property type="match status" value="1"/>
</dbReference>
<organism evidence="4 5">
    <name type="scientific">Caenorhabditis bovis</name>
    <dbReference type="NCBI Taxonomy" id="2654633"/>
    <lineage>
        <taxon>Eukaryota</taxon>
        <taxon>Metazoa</taxon>
        <taxon>Ecdysozoa</taxon>
        <taxon>Nematoda</taxon>
        <taxon>Chromadorea</taxon>
        <taxon>Rhabditida</taxon>
        <taxon>Rhabditina</taxon>
        <taxon>Rhabditomorpha</taxon>
        <taxon>Rhabditoidea</taxon>
        <taxon>Rhabditidae</taxon>
        <taxon>Peloderinae</taxon>
        <taxon>Caenorhabditis</taxon>
    </lineage>
</organism>
<dbReference type="Proteomes" id="UP000494206">
    <property type="component" value="Unassembled WGS sequence"/>
</dbReference>
<dbReference type="PANTHER" id="PTHR45640:SF32">
    <property type="entry name" value="STRESS-INDUCED PROTEIN 1"/>
    <property type="match status" value="1"/>
</dbReference>